<dbReference type="Proteomes" id="UP000075476">
    <property type="component" value="Unassembled WGS sequence"/>
</dbReference>
<dbReference type="EMBL" id="NULI01000156">
    <property type="protein sequence ID" value="PGS71056.1"/>
    <property type="molecule type" value="Genomic_DNA"/>
</dbReference>
<dbReference type="RefSeq" id="WP_001101128.1">
    <property type="nucleotide sequence ID" value="NZ_CAKJVR010000009.1"/>
</dbReference>
<proteinExistence type="predicted"/>
<sequence>MNVKEYVVYKSESSLWIGTIQEYAEYMIVLPATVRFYTRPVYQSRIVSRKNARNYITVTEVRKINKNFIL</sequence>
<comment type="caution">
    <text evidence="1">The sequence shown here is derived from an EMBL/GenBank/DDBJ whole genome shotgun (WGS) entry which is preliminary data.</text>
</comment>
<dbReference type="EMBL" id="LOMO01000066">
    <property type="protein sequence ID" value="KXY41398.1"/>
    <property type="molecule type" value="Genomic_DNA"/>
</dbReference>
<accession>A0A9X0MGS0</accession>
<protein>
    <submittedName>
        <fullName evidence="1">Uncharacterized protein</fullName>
    </submittedName>
</protein>
<name>A0A9X0MGS0_BACCE</name>
<reference evidence="1 3" key="1">
    <citation type="submission" date="2015-12" db="EMBL/GenBank/DDBJ databases">
        <title>Bacillus cereus Group isolate.</title>
        <authorList>
            <person name="Kovac J."/>
        </authorList>
    </citation>
    <scope>NUCLEOTIDE SEQUENCE [LARGE SCALE GENOMIC DNA]</scope>
    <source>
        <strain evidence="1 3">FSL K6-0073</strain>
    </source>
</reference>
<evidence type="ECO:0000313" key="2">
    <source>
        <dbReference type="EMBL" id="PGS71056.1"/>
    </source>
</evidence>
<dbReference type="AlphaFoldDB" id="A0A9X0MGS0"/>
<evidence type="ECO:0000313" key="4">
    <source>
        <dbReference type="Proteomes" id="UP000224203"/>
    </source>
</evidence>
<dbReference type="Proteomes" id="UP000224203">
    <property type="component" value="Unassembled WGS sequence"/>
</dbReference>
<evidence type="ECO:0000313" key="3">
    <source>
        <dbReference type="Proteomes" id="UP000075476"/>
    </source>
</evidence>
<gene>
    <name evidence="1" type="ORF">AT268_14465</name>
    <name evidence="2" type="ORF">COC69_25525</name>
</gene>
<reference evidence="2 4" key="2">
    <citation type="submission" date="2017-09" db="EMBL/GenBank/DDBJ databases">
        <title>Large-scale bioinformatics analysis of Bacillus genomes uncovers conserved roles of natural products in bacterial physiology.</title>
        <authorList>
            <consortium name="Agbiome Team Llc"/>
            <person name="Bleich R.M."/>
            <person name="Grubbs K.J."/>
            <person name="Santa Maria K.C."/>
            <person name="Allen S.E."/>
            <person name="Farag S."/>
            <person name="Shank E.A."/>
            <person name="Bowers A."/>
        </authorList>
    </citation>
    <scope>NUCLEOTIDE SEQUENCE [LARGE SCALE GENOMIC DNA]</scope>
    <source>
        <strain evidence="2 4">AFS041711</strain>
    </source>
</reference>
<evidence type="ECO:0000313" key="1">
    <source>
        <dbReference type="EMBL" id="KXY41398.1"/>
    </source>
</evidence>
<organism evidence="1 3">
    <name type="scientific">Bacillus cereus</name>
    <dbReference type="NCBI Taxonomy" id="1396"/>
    <lineage>
        <taxon>Bacteria</taxon>
        <taxon>Bacillati</taxon>
        <taxon>Bacillota</taxon>
        <taxon>Bacilli</taxon>
        <taxon>Bacillales</taxon>
        <taxon>Bacillaceae</taxon>
        <taxon>Bacillus</taxon>
        <taxon>Bacillus cereus group</taxon>
    </lineage>
</organism>